<dbReference type="PANTHER" id="PTHR21310">
    <property type="entry name" value="AMINOGLYCOSIDE PHOSPHOTRANSFERASE-RELATED-RELATED"/>
    <property type="match status" value="1"/>
</dbReference>
<gene>
    <name evidence="3" type="ORF">K444DRAFT_611835</name>
</gene>
<sequence>MDPGSPQADCLSSTSSNSEDSPTRAAQIEMPFSRPQLDTSKVTLPTIPRSPKEVSGDGKMSSPASEFSNQRSNADGKVSGSSDKRSNEDDKASENSDQNSNADAKSRRSSTSEYEQESFETYQHKVAQLCHDIGYGEPSKIERMKGGGYNRIIGLTLPSGQQRGYVLRIPRSALEEVLMGEIKDQVAVTLHLSKYEFLHVPVIAAFDTTVNNALECQYVLQERIDGVALDHVFYTLPLAEKLQITTAVAEMLVQLESITLEKPGRLVGTGDLPDRSDVAPTSANEIKITGYRENPIEDLPSMEKQSLASLITYLLELRKQKNLDWDEMVERCERLQSIVKDMDAAGLIRSTDDECVLWHWDLSAGNVMIHRANITASEQHTVLGIERKQAVQVGPGEGSGVTASPVSNDSPGKWVVSGVLDWDDAISVPLVIARTPPSWLWLDEDTRGPSWDGDRDAKPERDLTEDVLLIKAHFDQIMAKASPSYIEDAYHRGPLLRSLAEFALYNFEDGVYWDKYDDFVKKWEEYDEALAK</sequence>
<evidence type="ECO:0000259" key="2">
    <source>
        <dbReference type="Pfam" id="PF01636"/>
    </source>
</evidence>
<feature type="domain" description="Aminoglycoside phosphotransferase" evidence="2">
    <location>
        <begin position="161"/>
        <end position="370"/>
    </location>
</feature>
<protein>
    <recommendedName>
        <fullName evidence="2">Aminoglycoside phosphotransferase domain-containing protein</fullName>
    </recommendedName>
</protein>
<feature type="region of interest" description="Disordered" evidence="1">
    <location>
        <begin position="1"/>
        <end position="118"/>
    </location>
</feature>
<name>A0A2J6TF64_9HELO</name>
<evidence type="ECO:0000313" key="4">
    <source>
        <dbReference type="Proteomes" id="UP000235371"/>
    </source>
</evidence>
<dbReference type="Proteomes" id="UP000235371">
    <property type="component" value="Unassembled WGS sequence"/>
</dbReference>
<dbReference type="InParanoid" id="A0A2J6TF64"/>
<dbReference type="OrthoDB" id="2968323at2759"/>
<dbReference type="PANTHER" id="PTHR21310:SF56">
    <property type="entry name" value="AMINOGLYCOSIDE PHOSPHOTRANSFERASE DOMAIN-CONTAINING PROTEIN"/>
    <property type="match status" value="1"/>
</dbReference>
<dbReference type="AlphaFoldDB" id="A0A2J6TF64"/>
<dbReference type="EMBL" id="KZ613786">
    <property type="protein sequence ID" value="PMD61588.1"/>
    <property type="molecule type" value="Genomic_DNA"/>
</dbReference>
<proteinExistence type="predicted"/>
<evidence type="ECO:0000313" key="3">
    <source>
        <dbReference type="EMBL" id="PMD61588.1"/>
    </source>
</evidence>
<dbReference type="GeneID" id="36588096"/>
<feature type="compositionally biased region" description="Basic and acidic residues" evidence="1">
    <location>
        <begin position="82"/>
        <end position="94"/>
    </location>
</feature>
<feature type="compositionally biased region" description="Polar residues" evidence="1">
    <location>
        <begin position="62"/>
        <end position="73"/>
    </location>
</feature>
<feature type="compositionally biased region" description="Polar residues" evidence="1">
    <location>
        <begin position="95"/>
        <end position="113"/>
    </location>
</feature>
<keyword evidence="4" id="KW-1185">Reference proteome</keyword>
<accession>A0A2J6TF64</accession>
<organism evidence="3 4">
    <name type="scientific">Hyaloscypha bicolor E</name>
    <dbReference type="NCBI Taxonomy" id="1095630"/>
    <lineage>
        <taxon>Eukaryota</taxon>
        <taxon>Fungi</taxon>
        <taxon>Dikarya</taxon>
        <taxon>Ascomycota</taxon>
        <taxon>Pezizomycotina</taxon>
        <taxon>Leotiomycetes</taxon>
        <taxon>Helotiales</taxon>
        <taxon>Hyaloscyphaceae</taxon>
        <taxon>Hyaloscypha</taxon>
        <taxon>Hyaloscypha bicolor</taxon>
    </lineage>
</organism>
<dbReference type="InterPro" id="IPR051678">
    <property type="entry name" value="AGP_Transferase"/>
</dbReference>
<dbReference type="Pfam" id="PF01636">
    <property type="entry name" value="APH"/>
    <property type="match status" value="1"/>
</dbReference>
<dbReference type="SUPFAM" id="SSF56112">
    <property type="entry name" value="Protein kinase-like (PK-like)"/>
    <property type="match status" value="1"/>
</dbReference>
<evidence type="ECO:0000256" key="1">
    <source>
        <dbReference type="SAM" id="MobiDB-lite"/>
    </source>
</evidence>
<dbReference type="InterPro" id="IPR011009">
    <property type="entry name" value="Kinase-like_dom_sf"/>
</dbReference>
<reference evidence="3 4" key="1">
    <citation type="submission" date="2016-04" db="EMBL/GenBank/DDBJ databases">
        <title>A degradative enzymes factory behind the ericoid mycorrhizal symbiosis.</title>
        <authorList>
            <consortium name="DOE Joint Genome Institute"/>
            <person name="Martino E."/>
            <person name="Morin E."/>
            <person name="Grelet G."/>
            <person name="Kuo A."/>
            <person name="Kohler A."/>
            <person name="Daghino S."/>
            <person name="Barry K."/>
            <person name="Choi C."/>
            <person name="Cichocki N."/>
            <person name="Clum A."/>
            <person name="Copeland A."/>
            <person name="Hainaut M."/>
            <person name="Haridas S."/>
            <person name="Labutti K."/>
            <person name="Lindquist E."/>
            <person name="Lipzen A."/>
            <person name="Khouja H.-R."/>
            <person name="Murat C."/>
            <person name="Ohm R."/>
            <person name="Olson A."/>
            <person name="Spatafora J."/>
            <person name="Veneault-Fourrey C."/>
            <person name="Henrissat B."/>
            <person name="Grigoriev I."/>
            <person name="Martin F."/>
            <person name="Perotto S."/>
        </authorList>
    </citation>
    <scope>NUCLEOTIDE SEQUENCE [LARGE SCALE GENOMIC DNA]</scope>
    <source>
        <strain evidence="3 4">E</strain>
    </source>
</reference>
<dbReference type="InterPro" id="IPR002575">
    <property type="entry name" value="Aminoglycoside_PTrfase"/>
</dbReference>
<dbReference type="RefSeq" id="XP_024738492.1">
    <property type="nucleotide sequence ID" value="XM_024880019.1"/>
</dbReference>